<dbReference type="Gene3D" id="3.30.930.30">
    <property type="match status" value="1"/>
</dbReference>
<evidence type="ECO:0000256" key="2">
    <source>
        <dbReference type="SAM" id="Coils"/>
    </source>
</evidence>
<dbReference type="EMBL" id="JAKNHQ010000001">
    <property type="protein sequence ID" value="MCG4609417.1"/>
    <property type="molecule type" value="Genomic_DNA"/>
</dbReference>
<comment type="caution">
    <text evidence="3">The sequence shown here is derived from an EMBL/GenBank/DDBJ whole genome shotgun (WGS) entry which is preliminary data.</text>
</comment>
<dbReference type="InterPro" id="IPR001668">
    <property type="entry name" value="Mob_Pre"/>
</dbReference>
<reference evidence="3 4" key="1">
    <citation type="submission" date="2022-01" db="EMBL/GenBank/DDBJ databases">
        <title>Collection of gut derived symbiotic bacterial strains cultured from healthy donors.</title>
        <authorList>
            <person name="Lin H."/>
            <person name="Kohout C."/>
            <person name="Waligurski E."/>
            <person name="Pamer E.G."/>
        </authorList>
    </citation>
    <scope>NUCLEOTIDE SEQUENCE [LARGE SCALE GENOMIC DNA]</scope>
    <source>
        <strain evidence="3 4">DFI.7.58</strain>
    </source>
</reference>
<sequence length="328" mass="37709">MSRPQYAILRFAKYKGPEIGNIEAHNERTKGKYASNPDVDISRSKYNFHLIEPQRKYRAEAERQIKEAGCRTRSDSVRVVEALVTATPEFFQGKKKSEIRAYFQEALTFIQQNQAPKTIISAVVHMDEKTPHMHLSFVPLTPDGRLSAKEIVGNKKKLTQWQDKFWEHMVRKYPDLERGESASQTGRDHIPPRVFKEMTRLTKQKAKLEELLAGIGAFNAKSRAAEIAALLDKYIPAVEQMHSTMKKYQVAFTETTVENKKLKQENAQLERSLEKATQESTLKQLADAKLRRDYADAVAVLDRIPKEVLDVYARDSHGRKERPIEQNL</sequence>
<protein>
    <submittedName>
        <fullName evidence="3">Plasmid recombination protein</fullName>
    </submittedName>
</protein>
<dbReference type="Proteomes" id="UP001298681">
    <property type="component" value="Unassembled WGS sequence"/>
</dbReference>
<keyword evidence="4" id="KW-1185">Reference proteome</keyword>
<comment type="similarity">
    <text evidence="1">Belongs to the plasmid mobilization pre family.</text>
</comment>
<accession>A0ABS9MF41</accession>
<proteinExistence type="inferred from homology"/>
<dbReference type="CDD" id="cd17242">
    <property type="entry name" value="MobM_relaxase"/>
    <property type="match status" value="1"/>
</dbReference>
<gene>
    <name evidence="3" type="ORF">L0P57_00455</name>
</gene>
<evidence type="ECO:0000313" key="3">
    <source>
        <dbReference type="EMBL" id="MCG4609417.1"/>
    </source>
</evidence>
<dbReference type="NCBIfam" id="NF041497">
    <property type="entry name" value="MobV"/>
    <property type="match status" value="1"/>
</dbReference>
<keyword evidence="2" id="KW-0175">Coiled coil</keyword>
<dbReference type="Pfam" id="PF01076">
    <property type="entry name" value="Mob_Pre"/>
    <property type="match status" value="1"/>
</dbReference>
<evidence type="ECO:0000256" key="1">
    <source>
        <dbReference type="ARBA" id="ARBA00010657"/>
    </source>
</evidence>
<organism evidence="3 4">
    <name type="scientific">Anaeromassilibacillus senegalensis</name>
    <dbReference type="NCBI Taxonomy" id="1673717"/>
    <lineage>
        <taxon>Bacteria</taxon>
        <taxon>Bacillati</taxon>
        <taxon>Bacillota</taxon>
        <taxon>Clostridia</taxon>
        <taxon>Eubacteriales</taxon>
        <taxon>Acutalibacteraceae</taxon>
        <taxon>Anaeromassilibacillus</taxon>
    </lineage>
</organism>
<dbReference type="RefSeq" id="WP_237966231.1">
    <property type="nucleotide sequence ID" value="NZ_JAKNHQ010000001.1"/>
</dbReference>
<name>A0ABS9MF41_9FIRM</name>
<feature type="coiled-coil region" evidence="2">
    <location>
        <begin position="252"/>
        <end position="279"/>
    </location>
</feature>
<evidence type="ECO:0000313" key="4">
    <source>
        <dbReference type="Proteomes" id="UP001298681"/>
    </source>
</evidence>